<accession>A0AAV3QFD9</accession>
<protein>
    <submittedName>
        <fullName evidence="2">Uncharacterized protein</fullName>
    </submittedName>
</protein>
<evidence type="ECO:0000313" key="3">
    <source>
        <dbReference type="Proteomes" id="UP001454036"/>
    </source>
</evidence>
<gene>
    <name evidence="2" type="ORF">LIER_17692</name>
</gene>
<organism evidence="2 3">
    <name type="scientific">Lithospermum erythrorhizon</name>
    <name type="common">Purple gromwell</name>
    <name type="synonym">Lithospermum officinale var. erythrorhizon</name>
    <dbReference type="NCBI Taxonomy" id="34254"/>
    <lineage>
        <taxon>Eukaryota</taxon>
        <taxon>Viridiplantae</taxon>
        <taxon>Streptophyta</taxon>
        <taxon>Embryophyta</taxon>
        <taxon>Tracheophyta</taxon>
        <taxon>Spermatophyta</taxon>
        <taxon>Magnoliopsida</taxon>
        <taxon>eudicotyledons</taxon>
        <taxon>Gunneridae</taxon>
        <taxon>Pentapetalae</taxon>
        <taxon>asterids</taxon>
        <taxon>lamiids</taxon>
        <taxon>Boraginales</taxon>
        <taxon>Boraginaceae</taxon>
        <taxon>Boraginoideae</taxon>
        <taxon>Lithospermeae</taxon>
        <taxon>Lithospermum</taxon>
    </lineage>
</organism>
<keyword evidence="3" id="KW-1185">Reference proteome</keyword>
<dbReference type="Proteomes" id="UP001454036">
    <property type="component" value="Unassembled WGS sequence"/>
</dbReference>
<reference evidence="2 3" key="1">
    <citation type="submission" date="2024-01" db="EMBL/GenBank/DDBJ databases">
        <title>The complete chloroplast genome sequence of Lithospermum erythrorhizon: insights into the phylogenetic relationship among Boraginaceae species and the maternal lineages of purple gromwells.</title>
        <authorList>
            <person name="Okada T."/>
            <person name="Watanabe K."/>
        </authorList>
    </citation>
    <scope>NUCLEOTIDE SEQUENCE [LARGE SCALE GENOMIC DNA]</scope>
</reference>
<feature type="region of interest" description="Disordered" evidence="1">
    <location>
        <begin position="86"/>
        <end position="147"/>
    </location>
</feature>
<name>A0AAV3QFD9_LITER</name>
<comment type="caution">
    <text evidence="2">The sequence shown here is derived from an EMBL/GenBank/DDBJ whole genome shotgun (WGS) entry which is preliminary data.</text>
</comment>
<dbReference type="AlphaFoldDB" id="A0AAV3QFD9"/>
<evidence type="ECO:0000313" key="2">
    <source>
        <dbReference type="EMBL" id="GAA0161360.1"/>
    </source>
</evidence>
<feature type="compositionally biased region" description="Polar residues" evidence="1">
    <location>
        <begin position="127"/>
        <end position="147"/>
    </location>
</feature>
<proteinExistence type="predicted"/>
<evidence type="ECO:0000256" key="1">
    <source>
        <dbReference type="SAM" id="MobiDB-lite"/>
    </source>
</evidence>
<dbReference type="EMBL" id="BAABME010004150">
    <property type="protein sequence ID" value="GAA0161360.1"/>
    <property type="molecule type" value="Genomic_DNA"/>
</dbReference>
<sequence>MTPIQQALTPISKSNKDIILGENFKEAITAENGALVLNCQIPMHDFQQLNSHTNKGVSSFFLETIKFLDFQNTSKVTNVTRSSNEVLVGTKGKSSRGGGGQSKKLQHPYYKGAHSPSKKAFFPNDGLENTSQNHPTTSVARQPSRSP</sequence>